<evidence type="ECO:0000256" key="2">
    <source>
        <dbReference type="SAM" id="SignalP"/>
    </source>
</evidence>
<reference evidence="4" key="1">
    <citation type="journal article" date="2023" name="Commun. Biol.">
        <title>Genome analysis of Parmales, the sister group of diatoms, reveals the evolutionary specialization of diatoms from phago-mixotrophs to photoautotrophs.</title>
        <authorList>
            <person name="Ban H."/>
            <person name="Sato S."/>
            <person name="Yoshikawa S."/>
            <person name="Yamada K."/>
            <person name="Nakamura Y."/>
            <person name="Ichinomiya M."/>
            <person name="Sato N."/>
            <person name="Blanc-Mathieu R."/>
            <person name="Endo H."/>
            <person name="Kuwata A."/>
            <person name="Ogata H."/>
        </authorList>
    </citation>
    <scope>NUCLEOTIDE SEQUENCE [LARGE SCALE GENOMIC DNA]</scope>
</reference>
<feature type="chain" id="PRO_5040867858" evidence="2">
    <location>
        <begin position="21"/>
        <end position="583"/>
    </location>
</feature>
<feature type="region of interest" description="Disordered" evidence="1">
    <location>
        <begin position="376"/>
        <end position="418"/>
    </location>
</feature>
<feature type="region of interest" description="Disordered" evidence="1">
    <location>
        <begin position="287"/>
        <end position="322"/>
    </location>
</feature>
<comment type="caution">
    <text evidence="3">The sequence shown here is derived from an EMBL/GenBank/DDBJ whole genome shotgun (WGS) entry which is preliminary data.</text>
</comment>
<dbReference type="Proteomes" id="UP001162640">
    <property type="component" value="Unassembled WGS sequence"/>
</dbReference>
<feature type="region of interest" description="Disordered" evidence="1">
    <location>
        <begin position="529"/>
        <end position="572"/>
    </location>
</feature>
<feature type="compositionally biased region" description="Polar residues" evidence="1">
    <location>
        <begin position="407"/>
        <end position="418"/>
    </location>
</feature>
<protein>
    <submittedName>
        <fullName evidence="3">Uncharacterized protein</fullName>
    </submittedName>
</protein>
<dbReference type="EMBL" id="BLQM01000551">
    <property type="protein sequence ID" value="GMH94252.1"/>
    <property type="molecule type" value="Genomic_DNA"/>
</dbReference>
<keyword evidence="2" id="KW-0732">Signal</keyword>
<sequence>MDSFLFSFSLSLITCGFDSAFCLLSESSDSTVLRSSLFFHRYLDIEIAYHNFTHVTSSKKKHQLLDEISYLRTRAPSVLSNGHFLLVFQARLALVDCHCCMTFSAPGSPPPVPSTDNLKALSALKSTLSSILRNYSSLAPPTASCDGIGILVEAAFHEINVVTCLLDLDKHINAFSFFESTMGYLETKKAFEESSTASSSPTPPAQPSPNVLMQLLERQMTAKVIPSNVVATFSILCWGDSELAQKKCPKKSGPPSPNNNLITPLPKHSRAVSAGVIGYSGGRIRSATSGNLPTPLTDRLARSTSVDSSGSGNRSLSVNSPPLPSFDGSEMLDLQFQFVPSTVGSSCISHIKSQISKMRRAGKKASDGGFGVLVSSVSEEDDPQNKQKKRNLNSSSKPPKQKSSKKTTPLHSKMASDSQAIRDVASIFSPLVSENSANHIVGLNRPQETPKNVVMITHHYIAQAGDFVVCLILSEESDDRMGRLARRALRRAETLSAEVNVLCKKIVGDVCDDALNNVWKVNLDTGEEDEIGEVGERETTQAKTDPNNGGGGEKQSRTSTQRGAKQRADNTGSSWFPLLLSLI</sequence>
<evidence type="ECO:0000256" key="1">
    <source>
        <dbReference type="SAM" id="MobiDB-lite"/>
    </source>
</evidence>
<evidence type="ECO:0000313" key="3">
    <source>
        <dbReference type="EMBL" id="GMH94252.1"/>
    </source>
</evidence>
<proteinExistence type="predicted"/>
<feature type="compositionally biased region" description="Polar residues" evidence="1">
    <location>
        <begin position="557"/>
        <end position="572"/>
    </location>
</feature>
<name>A0A9W7BV07_9STRA</name>
<organism evidence="3 4">
    <name type="scientific">Triparma laevis f. inornata</name>
    <dbReference type="NCBI Taxonomy" id="1714386"/>
    <lineage>
        <taxon>Eukaryota</taxon>
        <taxon>Sar</taxon>
        <taxon>Stramenopiles</taxon>
        <taxon>Ochrophyta</taxon>
        <taxon>Bolidophyceae</taxon>
        <taxon>Parmales</taxon>
        <taxon>Triparmaceae</taxon>
        <taxon>Triparma</taxon>
    </lineage>
</organism>
<feature type="signal peptide" evidence="2">
    <location>
        <begin position="1"/>
        <end position="20"/>
    </location>
</feature>
<dbReference type="AlphaFoldDB" id="A0A9W7BV07"/>
<accession>A0A9W7BV07</accession>
<evidence type="ECO:0000313" key="4">
    <source>
        <dbReference type="Proteomes" id="UP001162640"/>
    </source>
</evidence>
<feature type="compositionally biased region" description="Polar residues" evidence="1">
    <location>
        <begin position="302"/>
        <end position="320"/>
    </location>
</feature>
<gene>
    <name evidence="3" type="ORF">TL16_g12854</name>
</gene>